<evidence type="ECO:0000313" key="8">
    <source>
        <dbReference type="Proteomes" id="UP001054889"/>
    </source>
</evidence>
<evidence type="ECO:0000313" key="7">
    <source>
        <dbReference type="EMBL" id="GJN04869.1"/>
    </source>
</evidence>
<evidence type="ECO:0000256" key="4">
    <source>
        <dbReference type="ARBA" id="ARBA00023180"/>
    </source>
</evidence>
<accession>A0AAV5D2N0</accession>
<dbReference type="EMBL" id="BQKI01000011">
    <property type="protein sequence ID" value="GJN04869.1"/>
    <property type="molecule type" value="Genomic_DNA"/>
</dbReference>
<proteinExistence type="predicted"/>
<evidence type="ECO:0000256" key="3">
    <source>
        <dbReference type="ARBA" id="ARBA00023157"/>
    </source>
</evidence>
<keyword evidence="3" id="KW-1015">Disulfide bond</keyword>
<evidence type="ECO:0000256" key="1">
    <source>
        <dbReference type="ARBA" id="ARBA00004479"/>
    </source>
</evidence>
<reference evidence="7" key="2">
    <citation type="submission" date="2021-12" db="EMBL/GenBank/DDBJ databases">
        <title>Resequencing data analysis of finger millet.</title>
        <authorList>
            <person name="Hatakeyama M."/>
            <person name="Aluri S."/>
            <person name="Balachadran M.T."/>
            <person name="Sivarajan S.R."/>
            <person name="Poveda L."/>
            <person name="Shimizu-Inatsugi R."/>
            <person name="Schlapbach R."/>
            <person name="Sreeman S.M."/>
            <person name="Shimizu K.K."/>
        </authorList>
    </citation>
    <scope>NUCLEOTIDE SEQUENCE</scope>
</reference>
<dbReference type="GO" id="GO:0016020">
    <property type="term" value="C:membrane"/>
    <property type="evidence" value="ECO:0007669"/>
    <property type="project" value="UniProtKB-SubCell"/>
</dbReference>
<reference evidence="7" key="1">
    <citation type="journal article" date="2018" name="DNA Res.">
        <title>Multiple hybrid de novo genome assembly of finger millet, an orphan allotetraploid crop.</title>
        <authorList>
            <person name="Hatakeyama M."/>
            <person name="Aluri S."/>
            <person name="Balachadran M.T."/>
            <person name="Sivarajan S.R."/>
            <person name="Patrignani A."/>
            <person name="Gruter S."/>
            <person name="Poveda L."/>
            <person name="Shimizu-Inatsugi R."/>
            <person name="Baeten J."/>
            <person name="Francoijs K.J."/>
            <person name="Nataraja K.N."/>
            <person name="Reddy Y.A.N."/>
            <person name="Phadnis S."/>
            <person name="Ravikumar R.L."/>
            <person name="Schlapbach R."/>
            <person name="Sreeman S.M."/>
            <person name="Shimizu K.K."/>
        </authorList>
    </citation>
    <scope>NUCLEOTIDE SEQUENCE</scope>
</reference>
<dbReference type="InterPro" id="IPR013695">
    <property type="entry name" value="WAK"/>
</dbReference>
<dbReference type="PANTHER" id="PTHR33491">
    <property type="entry name" value="OSJNBA0016N04.9 PROTEIN"/>
    <property type="match status" value="1"/>
</dbReference>
<keyword evidence="4" id="KW-0325">Glycoprotein</keyword>
<gene>
    <name evidence="7" type="primary">ga22446</name>
    <name evidence="7" type="ORF">PR202_ga22446</name>
</gene>
<dbReference type="AlphaFoldDB" id="A0AAV5D2N0"/>
<comment type="subcellular location">
    <subcellularLocation>
        <location evidence="1">Membrane</location>
        <topology evidence="1">Single-pass type I membrane protein</topology>
    </subcellularLocation>
</comment>
<feature type="domain" description="Wall-associated receptor kinase" evidence="6">
    <location>
        <begin position="121"/>
        <end position="195"/>
    </location>
</feature>
<keyword evidence="2" id="KW-0808">Transferase</keyword>
<evidence type="ECO:0000256" key="2">
    <source>
        <dbReference type="ARBA" id="ARBA00022679"/>
    </source>
</evidence>
<dbReference type="Proteomes" id="UP001054889">
    <property type="component" value="Unassembled WGS sequence"/>
</dbReference>
<evidence type="ECO:0000259" key="6">
    <source>
        <dbReference type="Pfam" id="PF08488"/>
    </source>
</evidence>
<dbReference type="Pfam" id="PF08488">
    <property type="entry name" value="WAK"/>
    <property type="match status" value="1"/>
</dbReference>
<sequence>MLMPGFLIQCNDTGNGVFKPFLGFSGTEIVDISLSSGQVRVLNNISYYCHETSYEGLRSNEWSWNLTGTSFKFSDTANKFTVVGCRTLAYIGDSTGNKATYKTGCVAMCRSDYYLTGLANGSCSGMGCCQTTIPSGLQYYQVWFDKNLGETSNISKSPCSYAVLMDSSNFSFSTSYVTSNELHDRLVPVVLDWAISYPYDDCHVASTKPEYACVSSNSRCIGAAGGQGYICNCKEGFQGNPYRPDGCQGEPSNRPPLPNFSWN</sequence>
<comment type="caution">
    <text evidence="7">The sequence shown here is derived from an EMBL/GenBank/DDBJ whole genome shotgun (WGS) entry which is preliminary data.</text>
</comment>
<dbReference type="GO" id="GO:0004674">
    <property type="term" value="F:protein serine/threonine kinase activity"/>
    <property type="evidence" value="ECO:0007669"/>
    <property type="project" value="InterPro"/>
</dbReference>
<organism evidence="7 8">
    <name type="scientific">Eleusine coracana subsp. coracana</name>
    <dbReference type="NCBI Taxonomy" id="191504"/>
    <lineage>
        <taxon>Eukaryota</taxon>
        <taxon>Viridiplantae</taxon>
        <taxon>Streptophyta</taxon>
        <taxon>Embryophyta</taxon>
        <taxon>Tracheophyta</taxon>
        <taxon>Spermatophyta</taxon>
        <taxon>Magnoliopsida</taxon>
        <taxon>Liliopsida</taxon>
        <taxon>Poales</taxon>
        <taxon>Poaceae</taxon>
        <taxon>PACMAD clade</taxon>
        <taxon>Chloridoideae</taxon>
        <taxon>Cynodonteae</taxon>
        <taxon>Eleusininae</taxon>
        <taxon>Eleusine</taxon>
    </lineage>
</organism>
<keyword evidence="8" id="KW-1185">Reference proteome</keyword>
<protein>
    <recommendedName>
        <fullName evidence="6">Wall-associated receptor kinase domain-containing protein</fullName>
    </recommendedName>
</protein>
<feature type="compositionally biased region" description="Pro residues" evidence="5">
    <location>
        <begin position="253"/>
        <end position="263"/>
    </location>
</feature>
<name>A0AAV5D2N0_ELECO</name>
<evidence type="ECO:0000256" key="5">
    <source>
        <dbReference type="SAM" id="MobiDB-lite"/>
    </source>
</evidence>
<feature type="region of interest" description="Disordered" evidence="5">
    <location>
        <begin position="244"/>
        <end position="263"/>
    </location>
</feature>